<reference evidence="5" key="3">
    <citation type="journal article" date="2019" name="Microbiol. Resour. Announc.">
        <title>Genome Sequence of Metarhizium rileyi, a Microbial Control Agent for Lepidoptera.</title>
        <authorList>
            <person name="Binneck E."/>
            <person name="Lastra C.C.L."/>
            <person name="Sosa-Gomez D.R."/>
        </authorList>
    </citation>
    <scope>NUCLEOTIDE SEQUENCE</scope>
    <source>
        <strain evidence="5">Cep018-CH2</strain>
    </source>
</reference>
<dbReference type="Proteomes" id="UP000317257">
    <property type="component" value="Unassembled WGS sequence"/>
</dbReference>
<organism evidence="4 6">
    <name type="scientific">Metarhizium rileyi (strain RCEF 4871)</name>
    <name type="common">Nomuraea rileyi</name>
    <dbReference type="NCBI Taxonomy" id="1649241"/>
    <lineage>
        <taxon>Eukaryota</taxon>
        <taxon>Fungi</taxon>
        <taxon>Dikarya</taxon>
        <taxon>Ascomycota</taxon>
        <taxon>Pezizomycotina</taxon>
        <taxon>Sordariomycetes</taxon>
        <taxon>Hypocreomycetidae</taxon>
        <taxon>Hypocreales</taxon>
        <taxon>Clavicipitaceae</taxon>
        <taxon>Metarhizium</taxon>
    </lineage>
</organism>
<dbReference type="EMBL" id="AZHC01000035">
    <property type="protein sequence ID" value="OAA36479.1"/>
    <property type="molecule type" value="Genomic_DNA"/>
</dbReference>
<dbReference type="GO" id="GO:0004392">
    <property type="term" value="F:heme oxygenase (decyclizing) activity"/>
    <property type="evidence" value="ECO:0007669"/>
    <property type="project" value="InterPro"/>
</dbReference>
<evidence type="ECO:0000313" key="6">
    <source>
        <dbReference type="Proteomes" id="UP000243498"/>
    </source>
</evidence>
<dbReference type="EMBL" id="SBHS01000060">
    <property type="protein sequence ID" value="TWU70845.1"/>
    <property type="molecule type" value="Genomic_DNA"/>
</dbReference>
<dbReference type="InterPro" id="IPR016053">
    <property type="entry name" value="Haem_Oase-like"/>
</dbReference>
<reference evidence="4 6" key="1">
    <citation type="journal article" date="2016" name="Genome Biol. Evol.">
        <title>Divergent and convergent evolution of fungal pathogenicity.</title>
        <authorList>
            <person name="Shang Y."/>
            <person name="Xiao G."/>
            <person name="Zheng P."/>
            <person name="Cen K."/>
            <person name="Zhan S."/>
            <person name="Wang C."/>
        </authorList>
    </citation>
    <scope>NUCLEOTIDE SEQUENCE [LARGE SCALE GENOMIC DNA]</scope>
    <source>
        <strain evidence="4 6">RCEF 4871</strain>
    </source>
</reference>
<evidence type="ECO:0000313" key="7">
    <source>
        <dbReference type="Proteomes" id="UP000317257"/>
    </source>
</evidence>
<keyword evidence="6" id="KW-1185">Reference proteome</keyword>
<dbReference type="GO" id="GO:0004601">
    <property type="term" value="F:peroxidase activity"/>
    <property type="evidence" value="ECO:0007669"/>
    <property type="project" value="UniProtKB-KW"/>
</dbReference>
<dbReference type="STRING" id="1081105.A0A166Y373"/>
<dbReference type="Gene3D" id="1.20.910.10">
    <property type="entry name" value="Heme oxygenase-like"/>
    <property type="match status" value="1"/>
</dbReference>
<dbReference type="GO" id="GO:0006788">
    <property type="term" value="P:heme oxidation"/>
    <property type="evidence" value="ECO:0007669"/>
    <property type="project" value="InterPro"/>
</dbReference>
<comment type="caution">
    <text evidence="4">The sequence shown here is derived from an EMBL/GenBank/DDBJ whole genome shotgun (WGS) entry which is preliminary data.</text>
</comment>
<keyword evidence="1" id="KW-0349">Heme</keyword>
<keyword evidence="2" id="KW-0479">Metal-binding</keyword>
<reference evidence="7" key="2">
    <citation type="submission" date="2018-12" db="EMBL/GenBank/DDBJ databases">
        <title>The complete genome of Metarhizium rileyi, a key fungal pathogen of Lepidoptera.</title>
        <authorList>
            <person name="Binneck E."/>
            <person name="Lastra C.C.L."/>
            <person name="Sosa-Gomez D.R."/>
        </authorList>
    </citation>
    <scope>NUCLEOTIDE SEQUENCE [LARGE SCALE GENOMIC DNA]</scope>
    <source>
        <strain evidence="7">Cep018-CH2</strain>
    </source>
</reference>
<keyword evidence="4" id="KW-0560">Oxidoreductase</keyword>
<dbReference type="PANTHER" id="PTHR10720:SF0">
    <property type="entry name" value="HEME OXYGENASE"/>
    <property type="match status" value="1"/>
</dbReference>
<dbReference type="InterPro" id="IPR002051">
    <property type="entry name" value="Haem_Oase"/>
</dbReference>
<evidence type="ECO:0000313" key="4">
    <source>
        <dbReference type="EMBL" id="OAA36479.1"/>
    </source>
</evidence>
<dbReference type="InterPro" id="IPR016084">
    <property type="entry name" value="Haem_Oase-like_multi-hlx"/>
</dbReference>
<accession>A0A5C6FYM4</accession>
<proteinExistence type="predicted"/>
<dbReference type="OMA" id="CELITLQ"/>
<evidence type="ECO:0000256" key="2">
    <source>
        <dbReference type="ARBA" id="ARBA00022723"/>
    </source>
</evidence>
<dbReference type="AlphaFoldDB" id="A0A166Y373"/>
<evidence type="ECO:0000313" key="5">
    <source>
        <dbReference type="EMBL" id="TWU70845.1"/>
    </source>
</evidence>
<evidence type="ECO:0000256" key="3">
    <source>
        <dbReference type="ARBA" id="ARBA00023004"/>
    </source>
</evidence>
<keyword evidence="4" id="KW-0575">Peroxidase</keyword>
<dbReference type="Proteomes" id="UP000243498">
    <property type="component" value="Unassembled WGS sequence"/>
</dbReference>
<name>A0A166Y373_METRR</name>
<dbReference type="SUPFAM" id="SSF48613">
    <property type="entry name" value="Heme oxygenase-like"/>
    <property type="match status" value="1"/>
</dbReference>
<gene>
    <name evidence="5" type="primary">HMX1_1</name>
    <name evidence="5" type="ORF">ED733_001799</name>
    <name evidence="4" type="ORF">NOR_07558</name>
</gene>
<sequence>MADTDLPLKIKHVIRTAHGKLNRLNTARIPLCLPPQAKSPALYALGLSRYAEIYLELEDMWHAQVGDADEWMGNTSYEPDAYGSDKERVQAALRTIYLPELLREKRLEADLAAMKLLDPSIVNMLAAQGDADSEFRQYLKQHVSKKPHLLVAYIWIMYQALLNGGLFIRAELMKAGPDFWGMSAEDMDPTALPPPLSFWCVEEASFVKDQFKECIISAEKLLTEAERREILEESPGILRRCELITLQLDEELSIR</sequence>
<dbReference type="Pfam" id="PF01126">
    <property type="entry name" value="Heme_oxygenase"/>
    <property type="match status" value="1"/>
</dbReference>
<dbReference type="PANTHER" id="PTHR10720">
    <property type="entry name" value="HEME OXYGENASE"/>
    <property type="match status" value="1"/>
</dbReference>
<dbReference type="CDD" id="cd19165">
    <property type="entry name" value="HemeO"/>
    <property type="match status" value="1"/>
</dbReference>
<accession>A0A166Y373</accession>
<protein>
    <submittedName>
        <fullName evidence="5">Heme oxygenase</fullName>
    </submittedName>
    <submittedName>
        <fullName evidence="4">Heme-binding peroxidase</fullName>
    </submittedName>
</protein>
<evidence type="ECO:0000256" key="1">
    <source>
        <dbReference type="ARBA" id="ARBA00022617"/>
    </source>
</evidence>
<dbReference type="GO" id="GO:0046872">
    <property type="term" value="F:metal ion binding"/>
    <property type="evidence" value="ECO:0007669"/>
    <property type="project" value="UniProtKB-KW"/>
</dbReference>
<keyword evidence="3" id="KW-0408">Iron</keyword>
<dbReference type="OrthoDB" id="652091at2759"/>